<evidence type="ECO:0000256" key="2">
    <source>
        <dbReference type="SAM" id="Phobius"/>
    </source>
</evidence>
<keyword evidence="2" id="KW-1133">Transmembrane helix</keyword>
<protein>
    <submittedName>
        <fullName evidence="3">Uncharacterized protein</fullName>
    </submittedName>
</protein>
<evidence type="ECO:0000313" key="3">
    <source>
        <dbReference type="EMBL" id="MFC6092467.1"/>
    </source>
</evidence>
<gene>
    <name evidence="3" type="ORF">ACFP3R_24610</name>
</gene>
<keyword evidence="2" id="KW-0472">Membrane</keyword>
<accession>A0ABW1PCM8</accession>
<dbReference type="EMBL" id="JBHSQO010000029">
    <property type="protein sequence ID" value="MFC6092467.1"/>
    <property type="molecule type" value="Genomic_DNA"/>
</dbReference>
<keyword evidence="2" id="KW-0812">Transmembrane</keyword>
<sequence length="279" mass="30108">MDPRRKAAGEIVQFVGGQLQNQLQGQLQGQVADQVRRRVAAWNDPRAKLDRRYRRSGRVLTFWLIVLALLTTLGALAVFGVVEPAIGIGVALGFAGTSVLAVRTGLRRREIDRARQELAAVPVRTPLPARASAARQPMERLEEAEDTLRELLRQLDSAALTSVPSDSVEQARATGVEASGAIRAVSLQLQAVERARDTAPPLDRAPLVEGVRRLREQLDEGVEGYCGLVAAAGRVLAESTATHPREVLGEATDHLAGLSAGLRELSRWTRGGAEPEPGY</sequence>
<feature type="transmembrane region" description="Helical" evidence="2">
    <location>
        <begin position="85"/>
        <end position="106"/>
    </location>
</feature>
<comment type="caution">
    <text evidence="3">The sequence shown here is derived from an EMBL/GenBank/DDBJ whole genome shotgun (WGS) entry which is preliminary data.</text>
</comment>
<dbReference type="Pfam" id="PF25587">
    <property type="entry name" value="Rv2743c"/>
    <property type="match status" value="1"/>
</dbReference>
<evidence type="ECO:0000313" key="4">
    <source>
        <dbReference type="Proteomes" id="UP001596220"/>
    </source>
</evidence>
<proteinExistence type="predicted"/>
<feature type="transmembrane region" description="Helical" evidence="2">
    <location>
        <begin position="59"/>
        <end position="79"/>
    </location>
</feature>
<reference evidence="4" key="1">
    <citation type="journal article" date="2019" name="Int. J. Syst. Evol. Microbiol.">
        <title>The Global Catalogue of Microorganisms (GCM) 10K type strain sequencing project: providing services to taxonomists for standard genome sequencing and annotation.</title>
        <authorList>
            <consortium name="The Broad Institute Genomics Platform"/>
            <consortium name="The Broad Institute Genome Sequencing Center for Infectious Disease"/>
            <person name="Wu L."/>
            <person name="Ma J."/>
        </authorList>
    </citation>
    <scope>NUCLEOTIDE SEQUENCE [LARGE SCALE GENOMIC DNA]</scope>
    <source>
        <strain evidence="4">CGMCC 4.7246</strain>
    </source>
</reference>
<keyword evidence="4" id="KW-1185">Reference proteome</keyword>
<name>A0ABW1PCM8_9PSEU</name>
<dbReference type="RefSeq" id="WP_380638755.1">
    <property type="nucleotide sequence ID" value="NZ_JBHSQO010000029.1"/>
</dbReference>
<keyword evidence="1" id="KW-0175">Coiled coil</keyword>
<dbReference type="Proteomes" id="UP001596220">
    <property type="component" value="Unassembled WGS sequence"/>
</dbReference>
<evidence type="ECO:0000256" key="1">
    <source>
        <dbReference type="SAM" id="Coils"/>
    </source>
</evidence>
<feature type="coiled-coil region" evidence="1">
    <location>
        <begin position="134"/>
        <end position="161"/>
    </location>
</feature>
<dbReference type="InterPro" id="IPR057952">
    <property type="entry name" value="Rv2743c-like"/>
</dbReference>
<organism evidence="3 4">
    <name type="scientific">Saccharothrix lopnurensis</name>
    <dbReference type="NCBI Taxonomy" id="1670621"/>
    <lineage>
        <taxon>Bacteria</taxon>
        <taxon>Bacillati</taxon>
        <taxon>Actinomycetota</taxon>
        <taxon>Actinomycetes</taxon>
        <taxon>Pseudonocardiales</taxon>
        <taxon>Pseudonocardiaceae</taxon>
        <taxon>Saccharothrix</taxon>
    </lineage>
</organism>
<dbReference type="NCBIfam" id="NF047839">
    <property type="entry name" value="PspM_Rv2743c"/>
    <property type="match status" value="1"/>
</dbReference>